<reference evidence="1" key="1">
    <citation type="submission" date="2020-11" db="EMBL/GenBank/DDBJ databases">
        <authorList>
            <consortium name="DOE Joint Genome Institute"/>
            <person name="Ahrendt S."/>
            <person name="Riley R."/>
            <person name="Andreopoulos W."/>
            <person name="LaButti K."/>
            <person name="Pangilinan J."/>
            <person name="Ruiz-duenas F.J."/>
            <person name="Barrasa J.M."/>
            <person name="Sanchez-Garcia M."/>
            <person name="Camarero S."/>
            <person name="Miyauchi S."/>
            <person name="Serrano A."/>
            <person name="Linde D."/>
            <person name="Babiker R."/>
            <person name="Drula E."/>
            <person name="Ayuso-Fernandez I."/>
            <person name="Pacheco R."/>
            <person name="Padilla G."/>
            <person name="Ferreira P."/>
            <person name="Barriuso J."/>
            <person name="Kellner H."/>
            <person name="Castanera R."/>
            <person name="Alfaro M."/>
            <person name="Ramirez L."/>
            <person name="Pisabarro A.G."/>
            <person name="Kuo A."/>
            <person name="Tritt A."/>
            <person name="Lipzen A."/>
            <person name="He G."/>
            <person name="Yan M."/>
            <person name="Ng V."/>
            <person name="Cullen D."/>
            <person name="Martin F."/>
            <person name="Rosso M.-N."/>
            <person name="Henrissat B."/>
            <person name="Hibbett D."/>
            <person name="Martinez A.T."/>
            <person name="Grigoriev I.V."/>
        </authorList>
    </citation>
    <scope>NUCLEOTIDE SEQUENCE</scope>
    <source>
        <strain evidence="1">AH 44721</strain>
    </source>
</reference>
<evidence type="ECO:0000313" key="1">
    <source>
        <dbReference type="EMBL" id="KAF8871775.1"/>
    </source>
</evidence>
<proteinExistence type="predicted"/>
<evidence type="ECO:0000313" key="2">
    <source>
        <dbReference type="Proteomes" id="UP000724874"/>
    </source>
</evidence>
<organism evidence="1 2">
    <name type="scientific">Gymnopilus junonius</name>
    <name type="common">Spectacular rustgill mushroom</name>
    <name type="synonym">Gymnopilus spectabilis subsp. junonius</name>
    <dbReference type="NCBI Taxonomy" id="109634"/>
    <lineage>
        <taxon>Eukaryota</taxon>
        <taxon>Fungi</taxon>
        <taxon>Dikarya</taxon>
        <taxon>Basidiomycota</taxon>
        <taxon>Agaricomycotina</taxon>
        <taxon>Agaricomycetes</taxon>
        <taxon>Agaricomycetidae</taxon>
        <taxon>Agaricales</taxon>
        <taxon>Agaricineae</taxon>
        <taxon>Hymenogastraceae</taxon>
        <taxon>Gymnopilus</taxon>
    </lineage>
</organism>
<sequence length="282" mass="31859">MPPDAFIRIIRSCSLSLINASFSVELDSRWVARQPKYIASIVMPSLTELDLRLIDLSWDPLFPLVLQLPVLQKFSIGEADRNFPLKWNLHVYGALALRSARTLKTFRLVDLEINTETKLPVNVIPGTYHHRSTPPRLSSHFELEEFLRAFPLIKNLALPLSLYIHYTTLEKVAMGTLLPVLETLEIGTGTYTDASAVLAMVRKRNPAQSSSTSPWVPSPFSFLTLILPTTTTETQAQVTQAAHSLGLESGCHLWFIPRCKSWKDHHKQEVCGRHCFFSYTTS</sequence>
<dbReference type="OrthoDB" id="2992500at2759"/>
<dbReference type="AlphaFoldDB" id="A0A9P5TGF4"/>
<keyword evidence="2" id="KW-1185">Reference proteome</keyword>
<gene>
    <name evidence="1" type="ORF">CPB84DRAFT_1800449</name>
</gene>
<dbReference type="EMBL" id="JADNYJ010000293">
    <property type="protein sequence ID" value="KAF8871775.1"/>
    <property type="molecule type" value="Genomic_DNA"/>
</dbReference>
<comment type="caution">
    <text evidence="1">The sequence shown here is derived from an EMBL/GenBank/DDBJ whole genome shotgun (WGS) entry which is preliminary data.</text>
</comment>
<accession>A0A9P5TGF4</accession>
<protein>
    <submittedName>
        <fullName evidence="1">Uncharacterized protein</fullName>
    </submittedName>
</protein>
<dbReference type="Proteomes" id="UP000724874">
    <property type="component" value="Unassembled WGS sequence"/>
</dbReference>
<name>A0A9P5TGF4_GYMJU</name>